<dbReference type="InParanoid" id="J9DRJ9"/>
<protein>
    <recommendedName>
        <fullName evidence="1">ATPase dynein-related AAA domain-containing protein</fullName>
    </recommendedName>
</protein>
<dbReference type="InterPro" id="IPR011704">
    <property type="entry name" value="ATPase_dyneun-rel_AAA"/>
</dbReference>
<dbReference type="Proteomes" id="UP000003163">
    <property type="component" value="Unassembled WGS sequence"/>
</dbReference>
<dbReference type="VEuPathDB" id="MicrosporidiaDB:EDEG_01750"/>
<sequence length="988" mass="116906">MSYTNKKNICLKSRYNVLISEDAKTLYTFFSNNMTFYKINNLQNVFYATRKLEKNVYKDYTSFLSYMKNKKQEICQNSLRHALNYKKLLLDYQKEHKYLCHNNYFAFYTDTECIIFHNFQYDTNYVIVHSEIKNIFVFMKCLIHNIPIILTGKVGKSSIIDFMCKLFNFDLVNIFCHDETDTADLIGQFTLQDNKFMWKNSQLVDCLTQNDNKIHLKCQDLPYTSTKMIVFDSPEKVEKAVFDRLNSLFESDRKLFVHESGNLDPIKVDKGHRFVLCCDKVDTISEAIVDRCWVINLENKYDVLDVNKIFAKKVYEEKDNIFSLKDSGKKINYSNFSSESILHSAKAAGNTYLPIESNEKTSLNDVSSDLSNFNHENNIDEEKSEFSSNLICHLKNCRNSYDFISTDDLVVGYNPNIPFPLFCNYFNEQEIFGLLDINNFLIKFTDEDKLIYEKIFKQDILDFYESINYDDFISSLDAMKKSLEKNVPNTNIKKNSPSSSQLLNEKSNITDFEIFDSYLLNDIEKIQNIVDCNYLCDKTCKYNEYEIQFTDCEKNVTENKNCKQNKCEIQLKESNKNVTENKNYKQNKCEIQFKDCEKNVTENKTCKQNKCEIQFTDCEKDVTENKNYKQNKYEIQFTDCEKNVTENKNYKYNEKNNTFNSSFNISQERTSCFIINKQIIDEIKVIAFLKNRHLSFCTNKIYSIAELKYNFLNNLRNQQIKNINILKKIANLITSIENIHFIEDTKKTQNYRNFLKIIFGINSNLPFDPIKLQKILFITQSNEEASKKFEYLQNEFSKMYKYGKSDIEKKVIEFFNFVTIRNEKLDKIDIKLSRGFSNKIESIKSEYFSSIKNNNCIIVNSNLDGNKNIKSSESSKNNLNIDLKNTSQYIISYEKNHNGLQKHNYMHNTVFEEDKFINYILTELKLSSLYNDITDYCLCLEYKAQEDTFFIKDFSLKYLYIILYKIYTTKDYKQLSYFLHLIKNIIYN</sequence>
<dbReference type="GO" id="GO:0005524">
    <property type="term" value="F:ATP binding"/>
    <property type="evidence" value="ECO:0007669"/>
    <property type="project" value="InterPro"/>
</dbReference>
<dbReference type="STRING" id="1003232.J9DRJ9"/>
<organism evidence="2 3">
    <name type="scientific">Edhazardia aedis (strain USNM 41457)</name>
    <name type="common">Microsporidian parasite</name>
    <dbReference type="NCBI Taxonomy" id="1003232"/>
    <lineage>
        <taxon>Eukaryota</taxon>
        <taxon>Fungi</taxon>
        <taxon>Fungi incertae sedis</taxon>
        <taxon>Microsporidia</taxon>
        <taxon>Edhazardia</taxon>
    </lineage>
</organism>
<gene>
    <name evidence="2" type="ORF">EDEG_01750</name>
</gene>
<dbReference type="Pfam" id="PF07728">
    <property type="entry name" value="AAA_5"/>
    <property type="match status" value="1"/>
</dbReference>
<keyword evidence="3" id="KW-1185">Reference proteome</keyword>
<comment type="caution">
    <text evidence="2">The sequence shown here is derived from an EMBL/GenBank/DDBJ whole genome shotgun (WGS) entry which is preliminary data.</text>
</comment>
<dbReference type="EMBL" id="AFBI03000026">
    <property type="protein sequence ID" value="EJW03957.1"/>
    <property type="molecule type" value="Genomic_DNA"/>
</dbReference>
<dbReference type="OrthoDB" id="5186at2759"/>
<reference evidence="3" key="2">
    <citation type="submission" date="2015-07" db="EMBL/GenBank/DDBJ databases">
        <title>Contrasting host-pathogen interactions and genome evolution in two generalist and specialist microsporidian pathogens of mosquitoes.</title>
        <authorList>
            <consortium name="The Broad Institute Genomics Platform"/>
            <consortium name="The Broad Institute Genome Sequencing Center for Infectious Disease"/>
            <person name="Cuomo C.A."/>
            <person name="Sanscrainte N.D."/>
            <person name="Goldberg J.M."/>
            <person name="Heiman D."/>
            <person name="Young S."/>
            <person name="Zeng Q."/>
            <person name="Becnel J.J."/>
            <person name="Birren B.W."/>
        </authorList>
    </citation>
    <scope>NUCLEOTIDE SEQUENCE [LARGE SCALE GENOMIC DNA]</scope>
    <source>
        <strain evidence="3">USNM 41457</strain>
    </source>
</reference>
<evidence type="ECO:0000259" key="1">
    <source>
        <dbReference type="Pfam" id="PF07728"/>
    </source>
</evidence>
<dbReference type="AlphaFoldDB" id="J9DRJ9"/>
<accession>J9DRJ9</accession>
<dbReference type="GO" id="GO:0016887">
    <property type="term" value="F:ATP hydrolysis activity"/>
    <property type="evidence" value="ECO:0007669"/>
    <property type="project" value="InterPro"/>
</dbReference>
<dbReference type="SUPFAM" id="SSF52540">
    <property type="entry name" value="P-loop containing nucleoside triphosphate hydrolases"/>
    <property type="match status" value="1"/>
</dbReference>
<reference evidence="2 3" key="1">
    <citation type="submission" date="2011-08" db="EMBL/GenBank/DDBJ databases">
        <authorList>
            <person name="Liu Z.J."/>
            <person name="Shi F.L."/>
            <person name="Lu J.Q."/>
            <person name="Li M."/>
            <person name="Wang Z.L."/>
        </authorList>
    </citation>
    <scope>NUCLEOTIDE SEQUENCE [LARGE SCALE GENOMIC DNA]</scope>
    <source>
        <strain evidence="2 3">USNM 41457</strain>
    </source>
</reference>
<feature type="domain" description="ATPase dynein-related AAA" evidence="1">
    <location>
        <begin position="149"/>
        <end position="291"/>
    </location>
</feature>
<evidence type="ECO:0000313" key="2">
    <source>
        <dbReference type="EMBL" id="EJW03957.1"/>
    </source>
</evidence>
<dbReference type="Gene3D" id="3.40.50.300">
    <property type="entry name" value="P-loop containing nucleotide triphosphate hydrolases"/>
    <property type="match status" value="1"/>
</dbReference>
<proteinExistence type="predicted"/>
<dbReference type="HOGENOM" id="CLU_302065_0_0_1"/>
<name>J9DRJ9_EDHAE</name>
<dbReference type="InterPro" id="IPR027417">
    <property type="entry name" value="P-loop_NTPase"/>
</dbReference>
<evidence type="ECO:0000313" key="3">
    <source>
        <dbReference type="Proteomes" id="UP000003163"/>
    </source>
</evidence>